<evidence type="ECO:0000256" key="1">
    <source>
        <dbReference type="SAM" id="MobiDB-lite"/>
    </source>
</evidence>
<feature type="domain" description="C2" evidence="2">
    <location>
        <begin position="313"/>
        <end position="439"/>
    </location>
</feature>
<dbReference type="InterPro" id="IPR003613">
    <property type="entry name" value="Ubox_domain"/>
</dbReference>
<feature type="region of interest" description="Disordered" evidence="1">
    <location>
        <begin position="122"/>
        <end position="143"/>
    </location>
</feature>
<feature type="compositionally biased region" description="Basic and acidic residues" evidence="1">
    <location>
        <begin position="122"/>
        <end position="133"/>
    </location>
</feature>
<evidence type="ECO:0000259" key="2">
    <source>
        <dbReference type="PROSITE" id="PS50004"/>
    </source>
</evidence>
<dbReference type="SUPFAM" id="SSF57850">
    <property type="entry name" value="RING/U-box"/>
    <property type="match status" value="1"/>
</dbReference>
<feature type="region of interest" description="Disordered" evidence="1">
    <location>
        <begin position="468"/>
        <end position="488"/>
    </location>
</feature>
<organism evidence="4 5">
    <name type="scientific">Phytophthora lilii</name>
    <dbReference type="NCBI Taxonomy" id="2077276"/>
    <lineage>
        <taxon>Eukaryota</taxon>
        <taxon>Sar</taxon>
        <taxon>Stramenopiles</taxon>
        <taxon>Oomycota</taxon>
        <taxon>Peronosporomycetes</taxon>
        <taxon>Peronosporales</taxon>
        <taxon>Peronosporaceae</taxon>
        <taxon>Phytophthora</taxon>
    </lineage>
</organism>
<feature type="compositionally biased region" description="Basic residues" evidence="1">
    <location>
        <begin position="861"/>
        <end position="873"/>
    </location>
</feature>
<dbReference type="OrthoDB" id="10064100at2759"/>
<feature type="region of interest" description="Disordered" evidence="1">
    <location>
        <begin position="1"/>
        <end position="47"/>
    </location>
</feature>
<evidence type="ECO:0000259" key="3">
    <source>
        <dbReference type="PROSITE" id="PS51698"/>
    </source>
</evidence>
<feature type="compositionally biased region" description="Basic and acidic residues" evidence="1">
    <location>
        <begin position="197"/>
        <end position="223"/>
    </location>
</feature>
<dbReference type="Gene3D" id="3.30.40.10">
    <property type="entry name" value="Zinc/RING finger domain, C3HC4 (zinc finger)"/>
    <property type="match status" value="1"/>
</dbReference>
<dbReference type="InterPro" id="IPR000008">
    <property type="entry name" value="C2_dom"/>
</dbReference>
<keyword evidence="5" id="KW-1185">Reference proteome</keyword>
<dbReference type="SUPFAM" id="SSF49562">
    <property type="entry name" value="C2 domain (Calcium/lipid-binding domain, CaLB)"/>
    <property type="match status" value="1"/>
</dbReference>
<evidence type="ECO:0000313" key="5">
    <source>
        <dbReference type="Proteomes" id="UP001165083"/>
    </source>
</evidence>
<dbReference type="InterPro" id="IPR013083">
    <property type="entry name" value="Znf_RING/FYVE/PHD"/>
</dbReference>
<feature type="region of interest" description="Disordered" evidence="1">
    <location>
        <begin position="193"/>
        <end position="223"/>
    </location>
</feature>
<dbReference type="Gene3D" id="2.60.40.150">
    <property type="entry name" value="C2 domain"/>
    <property type="match status" value="1"/>
</dbReference>
<gene>
    <name evidence="4" type="ORF">Plil01_001024400</name>
</gene>
<dbReference type="CDD" id="cd16655">
    <property type="entry name" value="RING-Ubox_WDSUB1-like"/>
    <property type="match status" value="1"/>
</dbReference>
<dbReference type="PROSITE" id="PS51698">
    <property type="entry name" value="U_BOX"/>
    <property type="match status" value="1"/>
</dbReference>
<accession>A0A9W6U4D3</accession>
<dbReference type="PANTHER" id="PTHR46573:SF1">
    <property type="entry name" value="WD REPEAT, SAM AND U-BOX DOMAIN-CONTAINING PROTEIN 1"/>
    <property type="match status" value="1"/>
</dbReference>
<feature type="compositionally biased region" description="Basic and acidic residues" evidence="1">
    <location>
        <begin position="239"/>
        <end position="255"/>
    </location>
</feature>
<dbReference type="GO" id="GO:0004842">
    <property type="term" value="F:ubiquitin-protein transferase activity"/>
    <property type="evidence" value="ECO:0007669"/>
    <property type="project" value="InterPro"/>
</dbReference>
<dbReference type="EMBL" id="BSXW01000535">
    <property type="protein sequence ID" value="GMF24919.1"/>
    <property type="molecule type" value="Genomic_DNA"/>
</dbReference>
<feature type="domain" description="U-box" evidence="3">
    <location>
        <begin position="789"/>
        <end position="862"/>
    </location>
</feature>
<dbReference type="PANTHER" id="PTHR46573">
    <property type="entry name" value="WD REPEAT, SAM AND U-BOX DOMAIN-CONTAINING PROTEIN 1"/>
    <property type="match status" value="1"/>
</dbReference>
<dbReference type="SMART" id="SM00504">
    <property type="entry name" value="Ubox"/>
    <property type="match status" value="1"/>
</dbReference>
<sequence>MARGTVSDSPTDLERQATQRLDARVVEGQHERQQAYHVDDADEPEKQRDAYALLVRDQAADSSRVHAVHEGSEERHQVSKHMVRAAVRAFVVEDCRDVARHAEDHAGQLHPHERLLECDHAQQEREHRGRGAHDGAAGHAGEVQALVVREVGDEPERRDDGADLEDLAVAGLLAGAAHELRVAELAVCGQAAQPRPGAREQHLRPVPERQVHREKRDAHVREEERALEAQLVEDELHQHAGERPDERHDHEERHAQQPVEVQNHYTDSVHDSILRGPHHPRRGVTRAVESNQTQTTSIGLLAAMASCSAAAPSSASSAASSSALAAQPSAGLLSVEVLGARNLPPAVLGSLLKWTPSYANPYVVLSLDRERFVSSVRQRDLNPSWKETGRLNVPLPSETEVLQTVGVPGGQSVGAGGKGSAKGKGGGAVVKKKGAAAASADAAMGYRQYYPCAPELYVQVFHRADEAKDTPPAAAAPASNSSTSSHVSALGPEDKLIGAVVVPLLPCLMSSASSSRGWYQLTDEESQSAGQLQLSLNFDVSAASNELEPRKGDIIRLTGFGGLEYYSKLLSPSARLEVLDIFQDQVFAQTYSQEGWPLSFELHRNLVHVERRPSLLHDASEQLQNQVTRVRHFRVVTGAQRVWRALPDTPRIQFENSAAFAAFFGAQAYSTMMRSVTELVHSGVYSGVQTFVASSKDAYGQVKHEFVRVYWSAPRRVTSGGFDGGYDDDLIDCGPRTNRGHIVRAFTPVDRLAVDYEDHAEEEMMMRWETYEDSEDYEDEVMEDEGEPAVPEQLICPITGCPMMDPVVAADGHSYEREAILQWFTSSDISPMTGMHMPTKQVFSNFTLRQLSEEVQAAATRRQHARRFRHRRQSATPFQETEQVSKAEDDLEDKAASSEGSQE</sequence>
<dbReference type="CDD" id="cd00030">
    <property type="entry name" value="C2"/>
    <property type="match status" value="1"/>
</dbReference>
<dbReference type="InterPro" id="IPR052085">
    <property type="entry name" value="WD-SAM-U-box"/>
</dbReference>
<protein>
    <submittedName>
        <fullName evidence="4">Unnamed protein product</fullName>
    </submittedName>
</protein>
<dbReference type="PROSITE" id="PS50004">
    <property type="entry name" value="C2"/>
    <property type="match status" value="1"/>
</dbReference>
<feature type="compositionally biased region" description="Low complexity" evidence="1">
    <location>
        <begin position="471"/>
        <end position="488"/>
    </location>
</feature>
<dbReference type="GO" id="GO:0016567">
    <property type="term" value="P:protein ubiquitination"/>
    <property type="evidence" value="ECO:0007669"/>
    <property type="project" value="InterPro"/>
</dbReference>
<feature type="compositionally biased region" description="Basic and acidic residues" evidence="1">
    <location>
        <begin position="883"/>
        <end position="896"/>
    </location>
</feature>
<reference evidence="4" key="1">
    <citation type="submission" date="2023-04" db="EMBL/GenBank/DDBJ databases">
        <title>Phytophthora lilii NBRC 32176.</title>
        <authorList>
            <person name="Ichikawa N."/>
            <person name="Sato H."/>
            <person name="Tonouchi N."/>
        </authorList>
    </citation>
    <scope>NUCLEOTIDE SEQUENCE</scope>
    <source>
        <strain evidence="4">NBRC 32176</strain>
    </source>
</reference>
<feature type="compositionally biased region" description="Polar residues" evidence="1">
    <location>
        <begin position="1"/>
        <end position="10"/>
    </location>
</feature>
<feature type="region of interest" description="Disordered" evidence="1">
    <location>
        <begin position="239"/>
        <end position="292"/>
    </location>
</feature>
<evidence type="ECO:0000313" key="4">
    <source>
        <dbReference type="EMBL" id="GMF24919.1"/>
    </source>
</evidence>
<dbReference type="AlphaFoldDB" id="A0A9W6U4D3"/>
<feature type="region of interest" description="Disordered" evidence="1">
    <location>
        <begin position="857"/>
        <end position="903"/>
    </location>
</feature>
<name>A0A9W6U4D3_9STRA</name>
<proteinExistence type="predicted"/>
<feature type="compositionally biased region" description="Basic and acidic residues" evidence="1">
    <location>
        <begin position="12"/>
        <end position="47"/>
    </location>
</feature>
<dbReference type="SMART" id="SM00239">
    <property type="entry name" value="C2"/>
    <property type="match status" value="1"/>
</dbReference>
<dbReference type="Pfam" id="PF04564">
    <property type="entry name" value="U-box"/>
    <property type="match status" value="1"/>
</dbReference>
<dbReference type="Proteomes" id="UP001165083">
    <property type="component" value="Unassembled WGS sequence"/>
</dbReference>
<comment type="caution">
    <text evidence="4">The sequence shown here is derived from an EMBL/GenBank/DDBJ whole genome shotgun (WGS) entry which is preliminary data.</text>
</comment>
<dbReference type="Pfam" id="PF00168">
    <property type="entry name" value="C2"/>
    <property type="match status" value="1"/>
</dbReference>
<dbReference type="InterPro" id="IPR035892">
    <property type="entry name" value="C2_domain_sf"/>
</dbReference>